<dbReference type="PANTHER" id="PTHR11941">
    <property type="entry name" value="ENOYL-COA HYDRATASE-RELATED"/>
    <property type="match status" value="1"/>
</dbReference>
<sequence>MSEQALLYEKDGAVARLVLNRPEDMNSLNLAMVSLFENYLPEIAADDGIRVLIVTGNGRAFCAGADLKEIRQGLDEVQYGEPDFLDRLLSQVFLPLHNFPKPVIAALNGITLAGGLELAMCADLVVASEDAKIGDAHANFGVYPGGGGASVLPRLVPLNVAKYLLLTGKTLSAEAMCQYGFVNEVVPADELQSAAQALAQHIAGNSPIAMSRMLSVANAALDKSRDDALLHEQFEFRRHLRSWDMQEGLSAFAEKRKPEFKGR</sequence>
<dbReference type="Gene3D" id="3.90.226.10">
    <property type="entry name" value="2-enoyl-CoA Hydratase, Chain A, domain 1"/>
    <property type="match status" value="1"/>
</dbReference>
<dbReference type="InterPro" id="IPR001753">
    <property type="entry name" value="Enoyl-CoA_hydra/iso"/>
</dbReference>
<comment type="similarity">
    <text evidence="1 2">Belongs to the enoyl-CoA hydratase/isomerase family.</text>
</comment>
<name>A4ABA9_9GAMM</name>
<dbReference type="OrthoDB" id="9777711at2"/>
<dbReference type="RefSeq" id="WP_008293731.1">
    <property type="nucleotide sequence ID" value="NZ_CM002299.1"/>
</dbReference>
<dbReference type="EC" id="4.2.1.17" evidence="3"/>
<keyword evidence="3" id="KW-0456">Lyase</keyword>
<dbReference type="InterPro" id="IPR029045">
    <property type="entry name" value="ClpP/crotonase-like_dom_sf"/>
</dbReference>
<reference evidence="3 4" key="2">
    <citation type="journal article" date="2009" name="PLoS ONE">
        <title>The photosynthetic apparatus and its regulation in the aerobic gammaproteobacterium Congregibacter litoralis gen. nov., sp. nov.</title>
        <authorList>
            <person name="Spring S."/>
            <person name="Lunsdorf H."/>
            <person name="Fuchs B.M."/>
            <person name="Tindall B.J."/>
        </authorList>
    </citation>
    <scope>NUCLEOTIDE SEQUENCE [LARGE SCALE GENOMIC DNA]</scope>
    <source>
        <strain evidence="3">KT71</strain>
    </source>
</reference>
<comment type="caution">
    <text evidence="3">The sequence shown here is derived from an EMBL/GenBank/DDBJ whole genome shotgun (WGS) entry which is preliminary data.</text>
</comment>
<dbReference type="HOGENOM" id="CLU_009834_7_3_6"/>
<gene>
    <name evidence="3" type="ORF">KT71_06549</name>
</gene>
<dbReference type="CDD" id="cd06558">
    <property type="entry name" value="crotonase-like"/>
    <property type="match status" value="1"/>
</dbReference>
<dbReference type="eggNOG" id="COG1024">
    <property type="taxonomic scope" value="Bacteria"/>
</dbReference>
<dbReference type="SUPFAM" id="SSF52096">
    <property type="entry name" value="ClpP/crotonase"/>
    <property type="match status" value="1"/>
</dbReference>
<dbReference type="STRING" id="314285.KT71_06549"/>
<dbReference type="Pfam" id="PF00378">
    <property type="entry name" value="ECH_1"/>
    <property type="match status" value="1"/>
</dbReference>
<organism evidence="3 4">
    <name type="scientific">Congregibacter litoralis KT71</name>
    <dbReference type="NCBI Taxonomy" id="314285"/>
    <lineage>
        <taxon>Bacteria</taxon>
        <taxon>Pseudomonadati</taxon>
        <taxon>Pseudomonadota</taxon>
        <taxon>Gammaproteobacteria</taxon>
        <taxon>Cellvibrionales</taxon>
        <taxon>Halieaceae</taxon>
        <taxon>Congregibacter</taxon>
    </lineage>
</organism>
<dbReference type="AlphaFoldDB" id="A4ABA9"/>
<proteinExistence type="inferred from homology"/>
<evidence type="ECO:0000256" key="2">
    <source>
        <dbReference type="RuleBase" id="RU003707"/>
    </source>
</evidence>
<evidence type="ECO:0000313" key="4">
    <source>
        <dbReference type="Proteomes" id="UP000019205"/>
    </source>
</evidence>
<reference evidence="3 4" key="1">
    <citation type="journal article" date="2007" name="Proc. Natl. Acad. Sci. U.S.A.">
        <title>Characterization of a marine gammaproteobacterium capable of aerobic anoxygenic photosynthesis.</title>
        <authorList>
            <person name="Fuchs B.M."/>
            <person name="Spring S."/>
            <person name="Teeling H."/>
            <person name="Quast C."/>
            <person name="Wulf J."/>
            <person name="Schattenhofer M."/>
            <person name="Yan S."/>
            <person name="Ferriera S."/>
            <person name="Johnson J."/>
            <person name="Glockner F.O."/>
            <person name="Amann R."/>
        </authorList>
    </citation>
    <scope>NUCLEOTIDE SEQUENCE [LARGE SCALE GENOMIC DNA]</scope>
    <source>
        <strain evidence="3">KT71</strain>
    </source>
</reference>
<protein>
    <submittedName>
        <fullName evidence="3">Short chain enoyl-CoA hydratase</fullName>
        <ecNumber evidence="3">4.2.1.17</ecNumber>
    </submittedName>
</protein>
<accession>A4ABA9</accession>
<dbReference type="PANTHER" id="PTHR11941:SF54">
    <property type="entry name" value="ENOYL-COA HYDRATASE, MITOCHONDRIAL"/>
    <property type="match status" value="1"/>
</dbReference>
<evidence type="ECO:0000256" key="1">
    <source>
        <dbReference type="ARBA" id="ARBA00005254"/>
    </source>
</evidence>
<dbReference type="EMBL" id="AAOA02000004">
    <property type="protein sequence ID" value="EAQ96663.1"/>
    <property type="molecule type" value="Genomic_DNA"/>
</dbReference>
<dbReference type="PROSITE" id="PS00166">
    <property type="entry name" value="ENOYL_COA_HYDRATASE"/>
    <property type="match status" value="1"/>
</dbReference>
<dbReference type="GO" id="GO:0006635">
    <property type="term" value="P:fatty acid beta-oxidation"/>
    <property type="evidence" value="ECO:0007669"/>
    <property type="project" value="TreeGrafter"/>
</dbReference>
<evidence type="ECO:0000313" key="3">
    <source>
        <dbReference type="EMBL" id="EAQ96663.1"/>
    </source>
</evidence>
<dbReference type="InterPro" id="IPR018376">
    <property type="entry name" value="Enoyl-CoA_hyd/isom_CS"/>
</dbReference>
<keyword evidence="4" id="KW-1185">Reference proteome</keyword>
<dbReference type="Proteomes" id="UP000019205">
    <property type="component" value="Chromosome"/>
</dbReference>
<dbReference type="GO" id="GO:0004300">
    <property type="term" value="F:enoyl-CoA hydratase activity"/>
    <property type="evidence" value="ECO:0007669"/>
    <property type="project" value="UniProtKB-EC"/>
</dbReference>